<organism evidence="2 3">
    <name type="scientific">Hyaloperonospora arabidopsidis (strain Emoy2)</name>
    <name type="common">Downy mildew agent</name>
    <name type="synonym">Peronospora arabidopsidis</name>
    <dbReference type="NCBI Taxonomy" id="559515"/>
    <lineage>
        <taxon>Eukaryota</taxon>
        <taxon>Sar</taxon>
        <taxon>Stramenopiles</taxon>
        <taxon>Oomycota</taxon>
        <taxon>Peronosporomycetes</taxon>
        <taxon>Peronosporales</taxon>
        <taxon>Peronosporaceae</taxon>
        <taxon>Hyaloperonospora</taxon>
    </lineage>
</organism>
<feature type="transmembrane region" description="Helical" evidence="1">
    <location>
        <begin position="95"/>
        <end position="120"/>
    </location>
</feature>
<protein>
    <submittedName>
        <fullName evidence="2">Uncharacterized protein</fullName>
    </submittedName>
</protein>
<dbReference type="VEuPathDB" id="FungiDB:HpaG810616"/>
<proteinExistence type="predicted"/>
<dbReference type="InParanoid" id="M4BVS2"/>
<sequence length="171" mass="18728">MFGVSANLDEANDSRYVSPVCSSVKDVALLKPIRTRNVDHAISVITTIEDSVGDFVEHVEAPKTAASTPVSDVKFADAALAEMTAKQWASCSLSFMSWLGIVALALFVGIALLVVAILSFRRRCRRRMKPTCAKPASEARLRRSKVQYSRLNEQCTSSPVLGQHAHFDEES</sequence>
<dbReference type="STRING" id="559515.M4BVS2"/>
<keyword evidence="1" id="KW-1133">Transmembrane helix</keyword>
<keyword evidence="3" id="KW-1185">Reference proteome</keyword>
<name>M4BVS2_HYAAE</name>
<reference evidence="2" key="2">
    <citation type="submission" date="2015-06" db="UniProtKB">
        <authorList>
            <consortium name="EnsemblProtists"/>
        </authorList>
    </citation>
    <scope>IDENTIFICATION</scope>
    <source>
        <strain evidence="2">Emoy2</strain>
    </source>
</reference>
<evidence type="ECO:0000313" key="2">
    <source>
        <dbReference type="EnsemblProtists" id="HpaP810616"/>
    </source>
</evidence>
<dbReference type="EnsemblProtists" id="HpaT810616">
    <property type="protein sequence ID" value="HpaP810616"/>
    <property type="gene ID" value="HpaG810616"/>
</dbReference>
<dbReference type="Proteomes" id="UP000011713">
    <property type="component" value="Unassembled WGS sequence"/>
</dbReference>
<reference evidence="3" key="1">
    <citation type="journal article" date="2010" name="Science">
        <title>Signatures of adaptation to obligate biotrophy in the Hyaloperonospora arabidopsidis genome.</title>
        <authorList>
            <person name="Baxter L."/>
            <person name="Tripathy S."/>
            <person name="Ishaque N."/>
            <person name="Boot N."/>
            <person name="Cabral A."/>
            <person name="Kemen E."/>
            <person name="Thines M."/>
            <person name="Ah-Fong A."/>
            <person name="Anderson R."/>
            <person name="Badejoko W."/>
            <person name="Bittner-Eddy P."/>
            <person name="Boore J.L."/>
            <person name="Chibucos M.C."/>
            <person name="Coates M."/>
            <person name="Dehal P."/>
            <person name="Delehaunty K."/>
            <person name="Dong S."/>
            <person name="Downton P."/>
            <person name="Dumas B."/>
            <person name="Fabro G."/>
            <person name="Fronick C."/>
            <person name="Fuerstenberg S.I."/>
            <person name="Fulton L."/>
            <person name="Gaulin E."/>
            <person name="Govers F."/>
            <person name="Hughes L."/>
            <person name="Humphray S."/>
            <person name="Jiang R.H."/>
            <person name="Judelson H."/>
            <person name="Kamoun S."/>
            <person name="Kyung K."/>
            <person name="Meijer H."/>
            <person name="Minx P."/>
            <person name="Morris P."/>
            <person name="Nelson J."/>
            <person name="Phuntumart V."/>
            <person name="Qutob D."/>
            <person name="Rehmany A."/>
            <person name="Rougon-Cardoso A."/>
            <person name="Ryden P."/>
            <person name="Torto-Alalibo T."/>
            <person name="Studholme D."/>
            <person name="Wang Y."/>
            <person name="Win J."/>
            <person name="Wood J."/>
            <person name="Clifton S.W."/>
            <person name="Rogers J."/>
            <person name="Van den Ackerveken G."/>
            <person name="Jones J.D."/>
            <person name="McDowell J.M."/>
            <person name="Beynon J."/>
            <person name="Tyler B.M."/>
        </authorList>
    </citation>
    <scope>NUCLEOTIDE SEQUENCE [LARGE SCALE GENOMIC DNA]</scope>
    <source>
        <strain evidence="3">Emoy2</strain>
    </source>
</reference>
<keyword evidence="1" id="KW-0812">Transmembrane</keyword>
<evidence type="ECO:0000313" key="3">
    <source>
        <dbReference type="Proteomes" id="UP000011713"/>
    </source>
</evidence>
<keyword evidence="1" id="KW-0472">Membrane</keyword>
<dbReference type="AlphaFoldDB" id="M4BVS2"/>
<dbReference type="EMBL" id="JH597986">
    <property type="status" value="NOT_ANNOTATED_CDS"/>
    <property type="molecule type" value="Genomic_DNA"/>
</dbReference>
<evidence type="ECO:0000256" key="1">
    <source>
        <dbReference type="SAM" id="Phobius"/>
    </source>
</evidence>
<dbReference type="HOGENOM" id="CLU_1565871_0_0_1"/>
<accession>M4BVS2</accession>